<organism evidence="7 8">
    <name type="scientific">Kutzneria albida DSM 43870</name>
    <dbReference type="NCBI Taxonomy" id="1449976"/>
    <lineage>
        <taxon>Bacteria</taxon>
        <taxon>Bacillati</taxon>
        <taxon>Actinomycetota</taxon>
        <taxon>Actinomycetes</taxon>
        <taxon>Pseudonocardiales</taxon>
        <taxon>Pseudonocardiaceae</taxon>
        <taxon>Kutzneria</taxon>
    </lineage>
</organism>
<dbReference type="SUPFAM" id="SSF46894">
    <property type="entry name" value="C-terminal effector domain of the bipartite response regulators"/>
    <property type="match status" value="1"/>
</dbReference>
<dbReference type="Pfam" id="PF13191">
    <property type="entry name" value="AAA_16"/>
    <property type="match status" value="1"/>
</dbReference>
<dbReference type="KEGG" id="kal:KALB_5210"/>
<gene>
    <name evidence="7" type="ORF">KALB_5210</name>
</gene>
<dbReference type="InterPro" id="IPR005158">
    <property type="entry name" value="BTAD"/>
</dbReference>
<name>W5WCF1_9PSEU</name>
<dbReference type="HOGENOM" id="CLU_004665_2_0_11"/>
<keyword evidence="3" id="KW-0802">TPR repeat</keyword>
<dbReference type="SUPFAM" id="SSF52540">
    <property type="entry name" value="P-loop containing nucleoside triphosphate hydrolases"/>
    <property type="match status" value="1"/>
</dbReference>
<dbReference type="SMART" id="SM00028">
    <property type="entry name" value="TPR"/>
    <property type="match status" value="5"/>
</dbReference>
<dbReference type="InterPro" id="IPR003593">
    <property type="entry name" value="AAA+_ATPase"/>
</dbReference>
<dbReference type="STRING" id="1449976.KALB_5210"/>
<evidence type="ECO:0000256" key="2">
    <source>
        <dbReference type="ARBA" id="ARBA00023125"/>
    </source>
</evidence>
<dbReference type="Pfam" id="PF13374">
    <property type="entry name" value="TPR_10"/>
    <property type="match status" value="1"/>
</dbReference>
<feature type="domain" description="OmpR/PhoB-type" evidence="6">
    <location>
        <begin position="1"/>
        <end position="97"/>
    </location>
</feature>
<dbReference type="eggNOG" id="COG3947">
    <property type="taxonomic scope" value="Bacteria"/>
</dbReference>
<dbReference type="GO" id="GO:0003677">
    <property type="term" value="F:DNA binding"/>
    <property type="evidence" value="ECO:0007669"/>
    <property type="project" value="UniProtKB-UniRule"/>
</dbReference>
<reference evidence="7 8" key="1">
    <citation type="journal article" date="2014" name="BMC Genomics">
        <title>Complete genome sequence of producer of the glycopeptide antibiotic Aculeximycin Kutzneria albida DSM 43870T, a representative of minor genus of Pseudonocardiaceae.</title>
        <authorList>
            <person name="Rebets Y."/>
            <person name="Tokovenko B."/>
            <person name="Lushchyk I."/>
            <person name="Ruckert C."/>
            <person name="Zaburannyi N."/>
            <person name="Bechthold A."/>
            <person name="Kalinowski J."/>
            <person name="Luzhetskyy A."/>
        </authorList>
    </citation>
    <scope>NUCLEOTIDE SEQUENCE [LARGE SCALE GENOMIC DNA]</scope>
    <source>
        <strain evidence="7">DSM 43870</strain>
    </source>
</reference>
<dbReference type="SMART" id="SM00382">
    <property type="entry name" value="AAA"/>
    <property type="match status" value="1"/>
</dbReference>
<feature type="region of interest" description="Disordered" evidence="5">
    <location>
        <begin position="979"/>
        <end position="1010"/>
    </location>
</feature>
<dbReference type="Gene3D" id="1.10.10.10">
    <property type="entry name" value="Winged helix-like DNA-binding domain superfamily/Winged helix DNA-binding domain"/>
    <property type="match status" value="2"/>
</dbReference>
<evidence type="ECO:0000256" key="1">
    <source>
        <dbReference type="ARBA" id="ARBA00005820"/>
    </source>
</evidence>
<dbReference type="Pfam" id="PF13424">
    <property type="entry name" value="TPR_12"/>
    <property type="match status" value="1"/>
</dbReference>
<evidence type="ECO:0000313" key="7">
    <source>
        <dbReference type="EMBL" id="AHH98572.1"/>
    </source>
</evidence>
<dbReference type="GO" id="GO:0043531">
    <property type="term" value="F:ADP binding"/>
    <property type="evidence" value="ECO:0007669"/>
    <property type="project" value="InterPro"/>
</dbReference>
<dbReference type="InterPro" id="IPR019734">
    <property type="entry name" value="TPR_rpt"/>
</dbReference>
<accession>W5WCF1</accession>
<dbReference type="PATRIC" id="fig|1449976.3.peg.5229"/>
<dbReference type="PRINTS" id="PR00364">
    <property type="entry name" value="DISEASERSIST"/>
</dbReference>
<dbReference type="InterPro" id="IPR027417">
    <property type="entry name" value="P-loop_NTPase"/>
</dbReference>
<keyword evidence="8" id="KW-1185">Reference proteome</keyword>
<evidence type="ECO:0000256" key="5">
    <source>
        <dbReference type="SAM" id="MobiDB-lite"/>
    </source>
</evidence>
<keyword evidence="2 4" id="KW-0238">DNA-binding</keyword>
<dbReference type="Proteomes" id="UP000019225">
    <property type="component" value="Chromosome"/>
</dbReference>
<dbReference type="SMART" id="SM00862">
    <property type="entry name" value="Trans_reg_C"/>
    <property type="match status" value="1"/>
</dbReference>
<feature type="DNA-binding region" description="OmpR/PhoB-type" evidence="4">
    <location>
        <begin position="1"/>
        <end position="97"/>
    </location>
</feature>
<evidence type="ECO:0000256" key="4">
    <source>
        <dbReference type="PROSITE-ProRule" id="PRU01091"/>
    </source>
</evidence>
<dbReference type="eggNOG" id="COG3903">
    <property type="taxonomic scope" value="Bacteria"/>
</dbReference>
<dbReference type="AlphaFoldDB" id="W5WCF1"/>
<dbReference type="GO" id="GO:0006355">
    <property type="term" value="P:regulation of DNA-templated transcription"/>
    <property type="evidence" value="ECO:0007669"/>
    <property type="project" value="InterPro"/>
</dbReference>
<dbReference type="Gene3D" id="1.25.40.10">
    <property type="entry name" value="Tetratricopeptide repeat domain"/>
    <property type="match status" value="2"/>
</dbReference>
<dbReference type="InterPro" id="IPR001867">
    <property type="entry name" value="OmpR/PhoB-type_DNA-bd"/>
</dbReference>
<dbReference type="Pfam" id="PF00486">
    <property type="entry name" value="Trans_reg_C"/>
    <property type="match status" value="1"/>
</dbReference>
<sequence>MEPCFTILGNTGLRMGEEVVTQWGHPKLRGVLAVLLLHPGRLVSIDELIDWVWPEAKAPRDPATTMHTYIKRIREALRPMNMVPKIDVVNGAYRIAVDKQDVDFFVFRDRVEQARVIGRRGNHADACQMVEAALALWTERPLADLQGERAENWRIWARSEPWISAQGALTYGLLALGEFDVALRKLDDLPVEYQVNLTLVKRRLDALYRLRRPKDAKTFYLKMRKFYVSEFDHDEADELTRFHGILIEREKKRNTTTRGKVSERTDLAPQTPHLLPHDIPDFAGREDLLRALDAMVTASTGEPIPQIIVLEGPPGVGKTAVATHWAHHVAERFPGGRLYVDLQGFADLPRVESSDVVERFLAAFDFPVERLPTAMARSSKLANLLSGRRVLVILDNAEDSRHVQSLLECLSTCLVLVTSRQRLSKLARRGASSLTVLPLQPRESIEWLSQRVGQRSLADPESVRDIAALCGGNALSLRVVGEHIAGHPDVPLADFVEELRDERAVLNLGDDGDGPDASIRASLSYSYQKLEVEERRLFRLLGIHPGSEISLAVAAAIAARAPKIVQRSLDILLSAHLVTQVKSRDRYRFHDLLREYAVELAGSPAHEAERLAGEERMLSFYLHTASNADLAIFPHGQPVPMLSVVEAVMPEKFGNYEDATNWFVRERANLSAVVRYAVDHGYYAYALPLPSCVGEIYLRLGYYGDILDSLNLAIHSARITKDALGEAYSINNLGVAYLNLRHFDLAESYLKVAKQKFDEIGLMLGSVIATHHLARLQVERGEYKRGIESHLTVLRDLRSIGAKGQEVIALYRLGEAYRRAHNLAEAISFSRDALWHAERLSDDRGQAFSLAELGAAYAEQGDLTAAKGYCKRGLAISERLNGADLSAKACMTLSQISCHERQFVEAERYARKALDLCVEVRDARGEATAYELLGHALYTQGEREGAVQAWRRALAVFEDLGDPQASSVRVQLAETAASLPAVPPEQAGAPTEDPGSFHLRSSRVGKYSDR</sequence>
<dbReference type="InterPro" id="IPR011990">
    <property type="entry name" value="TPR-like_helical_dom_sf"/>
</dbReference>
<dbReference type="InterPro" id="IPR036388">
    <property type="entry name" value="WH-like_DNA-bd_sf"/>
</dbReference>
<dbReference type="Gene3D" id="3.40.50.300">
    <property type="entry name" value="P-loop containing nucleotide triphosphate hydrolases"/>
    <property type="match status" value="1"/>
</dbReference>
<dbReference type="EMBL" id="CP007155">
    <property type="protein sequence ID" value="AHH98572.1"/>
    <property type="molecule type" value="Genomic_DNA"/>
</dbReference>
<evidence type="ECO:0000259" key="6">
    <source>
        <dbReference type="PROSITE" id="PS51755"/>
    </source>
</evidence>
<dbReference type="PANTHER" id="PTHR47691">
    <property type="entry name" value="REGULATOR-RELATED"/>
    <property type="match status" value="1"/>
</dbReference>
<proteinExistence type="inferred from homology"/>
<dbReference type="PROSITE" id="PS51755">
    <property type="entry name" value="OMPR_PHOB"/>
    <property type="match status" value="1"/>
</dbReference>
<dbReference type="InterPro" id="IPR041664">
    <property type="entry name" value="AAA_16"/>
</dbReference>
<feature type="repeat" description="TPR" evidence="3">
    <location>
        <begin position="927"/>
        <end position="960"/>
    </location>
</feature>
<dbReference type="InterPro" id="IPR016032">
    <property type="entry name" value="Sig_transdc_resp-reg_C-effctor"/>
</dbReference>
<dbReference type="SUPFAM" id="SSF48452">
    <property type="entry name" value="TPR-like"/>
    <property type="match status" value="3"/>
</dbReference>
<dbReference type="SMART" id="SM01043">
    <property type="entry name" value="BTAD"/>
    <property type="match status" value="1"/>
</dbReference>
<dbReference type="PROSITE" id="PS50005">
    <property type="entry name" value="TPR"/>
    <property type="match status" value="1"/>
</dbReference>
<comment type="similarity">
    <text evidence="1">Belongs to the AfsR/DnrI/RedD regulatory family.</text>
</comment>
<dbReference type="GO" id="GO:0000160">
    <property type="term" value="P:phosphorelay signal transduction system"/>
    <property type="evidence" value="ECO:0007669"/>
    <property type="project" value="InterPro"/>
</dbReference>
<evidence type="ECO:0000313" key="8">
    <source>
        <dbReference type="Proteomes" id="UP000019225"/>
    </source>
</evidence>
<dbReference type="Pfam" id="PF03704">
    <property type="entry name" value="BTAD"/>
    <property type="match status" value="1"/>
</dbReference>
<evidence type="ECO:0000256" key="3">
    <source>
        <dbReference type="PROSITE-ProRule" id="PRU00339"/>
    </source>
</evidence>
<dbReference type="PANTHER" id="PTHR47691:SF3">
    <property type="entry name" value="HTH-TYPE TRANSCRIPTIONAL REGULATOR RV0890C-RELATED"/>
    <property type="match status" value="1"/>
</dbReference>
<protein>
    <recommendedName>
        <fullName evidence="6">OmpR/PhoB-type domain-containing protein</fullName>
    </recommendedName>
</protein>